<dbReference type="EMBL" id="LBTH01000018">
    <property type="protein sequence ID" value="KKQ35678.1"/>
    <property type="molecule type" value="Genomic_DNA"/>
</dbReference>
<dbReference type="Proteomes" id="UP000034852">
    <property type="component" value="Unassembled WGS sequence"/>
</dbReference>
<organism evidence="2 3">
    <name type="scientific">candidate division WS6 bacterium GW2011_GWA2_37_6</name>
    <dbReference type="NCBI Taxonomy" id="1619087"/>
    <lineage>
        <taxon>Bacteria</taxon>
        <taxon>Candidatus Dojkabacteria</taxon>
    </lineage>
</organism>
<accession>A0A0G0GXH9</accession>
<sequence length="81" mass="8814">MGNLAPRSELPAASLQSLKNAANGIPPFLRLREPLTSVGYRFESGLGEPPQEPHTNRYYDGLSDSLPDNDRINPGIPIIEA</sequence>
<evidence type="ECO:0000313" key="2">
    <source>
        <dbReference type="EMBL" id="KKQ35678.1"/>
    </source>
</evidence>
<name>A0A0G0GXH9_9BACT</name>
<evidence type="ECO:0000256" key="1">
    <source>
        <dbReference type="SAM" id="MobiDB-lite"/>
    </source>
</evidence>
<comment type="caution">
    <text evidence="2">The sequence shown here is derived from an EMBL/GenBank/DDBJ whole genome shotgun (WGS) entry which is preliminary data.</text>
</comment>
<protein>
    <submittedName>
        <fullName evidence="2">Uncharacterized protein</fullName>
    </submittedName>
</protein>
<proteinExistence type="predicted"/>
<evidence type="ECO:0000313" key="3">
    <source>
        <dbReference type="Proteomes" id="UP000034852"/>
    </source>
</evidence>
<dbReference type="AlphaFoldDB" id="A0A0G0GXH9"/>
<gene>
    <name evidence="2" type="ORF">US52_C0018G0006</name>
</gene>
<reference evidence="2" key="1">
    <citation type="journal article" date="2015" name="Nature">
        <title>rRNA introns, odd ribosomes, and small enigmatic genomes across a large radiation of phyla.</title>
        <authorList>
            <person name="Brown C.T."/>
            <person name="Hug L.A."/>
            <person name="Thomas B.C."/>
            <person name="Sharon I."/>
            <person name="Castelle C.J."/>
            <person name="Singh A."/>
            <person name="Wilkins M.J."/>
            <person name="Williams K.H."/>
            <person name="Banfield J.F."/>
        </authorList>
    </citation>
    <scope>NUCLEOTIDE SEQUENCE [LARGE SCALE GENOMIC DNA]</scope>
</reference>
<feature type="region of interest" description="Disordered" evidence="1">
    <location>
        <begin position="62"/>
        <end position="81"/>
    </location>
</feature>